<reference evidence="3" key="1">
    <citation type="submission" date="2018-12" db="EMBL/GenBank/DDBJ databases">
        <title>Complete genome sequence of Roseovarius sp. MME-070.</title>
        <authorList>
            <person name="Nam Y.-D."/>
            <person name="Kang J."/>
            <person name="Chung W.-H."/>
            <person name="Park Y.S."/>
        </authorList>
    </citation>
    <scope>NUCLEOTIDE SEQUENCE [LARGE SCALE GENOMIC DNA]</scope>
    <source>
        <strain evidence="3">MME-070</strain>
    </source>
</reference>
<keyword evidence="1" id="KW-0732">Signal</keyword>
<dbReference type="RefSeq" id="WP_157706888.1">
    <property type="nucleotide sequence ID" value="NZ_CP034348.1"/>
</dbReference>
<dbReference type="KEGG" id="rom:EI983_08155"/>
<dbReference type="EMBL" id="CP034348">
    <property type="protein sequence ID" value="QGX98256.1"/>
    <property type="molecule type" value="Genomic_DNA"/>
</dbReference>
<dbReference type="AlphaFoldDB" id="A0A6I6ISG8"/>
<dbReference type="Proteomes" id="UP000428330">
    <property type="component" value="Chromosome"/>
</dbReference>
<feature type="signal peptide" evidence="1">
    <location>
        <begin position="1"/>
        <end position="19"/>
    </location>
</feature>
<feature type="chain" id="PRO_5026045565" evidence="1">
    <location>
        <begin position="20"/>
        <end position="92"/>
    </location>
</feature>
<organism evidence="2 3">
    <name type="scientific">Roseovarius faecimaris</name>
    <dbReference type="NCBI Taxonomy" id="2494550"/>
    <lineage>
        <taxon>Bacteria</taxon>
        <taxon>Pseudomonadati</taxon>
        <taxon>Pseudomonadota</taxon>
        <taxon>Alphaproteobacteria</taxon>
        <taxon>Rhodobacterales</taxon>
        <taxon>Roseobacteraceae</taxon>
        <taxon>Roseovarius</taxon>
    </lineage>
</organism>
<evidence type="ECO:0000313" key="2">
    <source>
        <dbReference type="EMBL" id="QGX98256.1"/>
    </source>
</evidence>
<dbReference type="OrthoDB" id="7274522at2"/>
<proteinExistence type="predicted"/>
<accession>A0A6I6ISG8</accession>
<evidence type="ECO:0000256" key="1">
    <source>
        <dbReference type="SAM" id="SignalP"/>
    </source>
</evidence>
<keyword evidence="3" id="KW-1185">Reference proteome</keyword>
<protein>
    <submittedName>
        <fullName evidence="2">Uncharacterized protein</fullName>
    </submittedName>
</protein>
<evidence type="ECO:0000313" key="3">
    <source>
        <dbReference type="Proteomes" id="UP000428330"/>
    </source>
</evidence>
<name>A0A6I6ISG8_9RHOB</name>
<gene>
    <name evidence="2" type="ORF">EI983_08155</name>
</gene>
<sequence length="92" mass="9814">MKLTHFLPLALALPAAAIAGPEAVLLTYDQFEAAVPHVDLESCPSELAHPATFCRATLNHDEIHVFAFSEDGESPMTGFASYSADTLGTLLK</sequence>